<dbReference type="RefSeq" id="WP_316897232.1">
    <property type="nucleotide sequence ID" value="NZ_CAUDKV010000027.1"/>
</dbReference>
<dbReference type="Proteomes" id="UP001190452">
    <property type="component" value="Unassembled WGS sequence"/>
</dbReference>
<dbReference type="EMBL" id="CAUDKV010000027">
    <property type="protein sequence ID" value="CAJ0896147.1"/>
    <property type="molecule type" value="Genomic_DNA"/>
</dbReference>
<evidence type="ECO:0000313" key="3">
    <source>
        <dbReference type="Proteomes" id="UP001190452"/>
    </source>
</evidence>
<dbReference type="Pfam" id="PF14301">
    <property type="entry name" value="DUF4376"/>
    <property type="match status" value="1"/>
</dbReference>
<keyword evidence="3" id="KW-1185">Reference proteome</keyword>
<dbReference type="InterPro" id="IPR025484">
    <property type="entry name" value="DUF4376"/>
</dbReference>
<reference evidence="2 3" key="1">
    <citation type="submission" date="2023-07" db="EMBL/GenBank/DDBJ databases">
        <authorList>
            <person name="Peeters C."/>
        </authorList>
    </citation>
    <scope>NUCLEOTIDE SEQUENCE [LARGE SCALE GENOMIC DNA]</scope>
    <source>
        <strain evidence="2 3">R-77569</strain>
    </source>
</reference>
<protein>
    <recommendedName>
        <fullName evidence="1">DUF4376 domain-containing protein</fullName>
    </recommendedName>
</protein>
<feature type="domain" description="DUF4376" evidence="1">
    <location>
        <begin position="69"/>
        <end position="186"/>
    </location>
</feature>
<gene>
    <name evidence="2" type="ORF">R77569_04568</name>
</gene>
<proteinExistence type="predicted"/>
<sequence>MLYSTSAHKAGGSGFFFDDDKNAPSDAVSVSDADVKTAVNLPGGYAYDFDATGKLTTTAPSAAQQLTVAQAAQITKVTGACQAAIVAGFTSSALGAAHTYPAQTTDQQNLSASVLASLMPNLPAGWTTPFWCADANGNWSYAAHTAAQIQQVGQDGKAAIIAAIQKKAGLVAQINAATTVAAVQAITWS</sequence>
<evidence type="ECO:0000313" key="2">
    <source>
        <dbReference type="EMBL" id="CAJ0896147.1"/>
    </source>
</evidence>
<comment type="caution">
    <text evidence="2">The sequence shown here is derived from an EMBL/GenBank/DDBJ whole genome shotgun (WGS) entry which is preliminary data.</text>
</comment>
<evidence type="ECO:0000259" key="1">
    <source>
        <dbReference type="Pfam" id="PF14301"/>
    </source>
</evidence>
<name>A0ABN9KL39_9RALS</name>
<organism evidence="2 3">
    <name type="scientific">Ralstonia mannitolilytica</name>
    <dbReference type="NCBI Taxonomy" id="105219"/>
    <lineage>
        <taxon>Bacteria</taxon>
        <taxon>Pseudomonadati</taxon>
        <taxon>Pseudomonadota</taxon>
        <taxon>Betaproteobacteria</taxon>
        <taxon>Burkholderiales</taxon>
        <taxon>Burkholderiaceae</taxon>
        <taxon>Ralstonia</taxon>
    </lineage>
</organism>
<accession>A0ABN9KL39</accession>